<name>A0A6F8YGJ7_9ACTN</name>
<evidence type="ECO:0000256" key="2">
    <source>
        <dbReference type="ARBA" id="ARBA00023015"/>
    </source>
</evidence>
<reference evidence="8 9" key="1">
    <citation type="submission" date="2020-03" db="EMBL/GenBank/DDBJ databases">
        <title>Whole genome shotgun sequence of Phytohabitans suffuscus NBRC 105367.</title>
        <authorList>
            <person name="Komaki H."/>
            <person name="Tamura T."/>
        </authorList>
    </citation>
    <scope>NUCLEOTIDE SEQUENCE [LARGE SCALE GENOMIC DNA]</scope>
    <source>
        <strain evidence="8 9">NBRC 105367</strain>
    </source>
</reference>
<dbReference type="EMBL" id="AP022871">
    <property type="protein sequence ID" value="BCB85216.1"/>
    <property type="molecule type" value="Genomic_DNA"/>
</dbReference>
<dbReference type="InterPro" id="IPR013249">
    <property type="entry name" value="RNA_pol_sigma70_r4_t2"/>
</dbReference>
<keyword evidence="2" id="KW-0805">Transcription regulation</keyword>
<dbReference type="GO" id="GO:0003677">
    <property type="term" value="F:DNA binding"/>
    <property type="evidence" value="ECO:0007669"/>
    <property type="project" value="UniProtKB-KW"/>
</dbReference>
<dbReference type="Pfam" id="PF08281">
    <property type="entry name" value="Sigma70_r4_2"/>
    <property type="match status" value="1"/>
</dbReference>
<dbReference type="Gene3D" id="1.10.10.10">
    <property type="entry name" value="Winged helix-like DNA-binding domain superfamily/Winged helix DNA-binding domain"/>
    <property type="match status" value="1"/>
</dbReference>
<proteinExistence type="inferred from homology"/>
<dbReference type="InterPro" id="IPR036388">
    <property type="entry name" value="WH-like_DNA-bd_sf"/>
</dbReference>
<keyword evidence="3" id="KW-0731">Sigma factor</keyword>
<evidence type="ECO:0000313" key="9">
    <source>
        <dbReference type="Proteomes" id="UP000503011"/>
    </source>
</evidence>
<evidence type="ECO:0008006" key="10">
    <source>
        <dbReference type="Google" id="ProtNLM"/>
    </source>
</evidence>
<dbReference type="InterPro" id="IPR007627">
    <property type="entry name" value="RNA_pol_sigma70_r2"/>
</dbReference>
<dbReference type="AlphaFoldDB" id="A0A6F8YGJ7"/>
<dbReference type="NCBIfam" id="TIGR02937">
    <property type="entry name" value="sigma70-ECF"/>
    <property type="match status" value="1"/>
</dbReference>
<dbReference type="PANTHER" id="PTHR43133:SF8">
    <property type="entry name" value="RNA POLYMERASE SIGMA FACTOR HI_1459-RELATED"/>
    <property type="match status" value="1"/>
</dbReference>
<evidence type="ECO:0000313" key="8">
    <source>
        <dbReference type="EMBL" id="BCB85216.1"/>
    </source>
</evidence>
<dbReference type="GO" id="GO:0016987">
    <property type="term" value="F:sigma factor activity"/>
    <property type="evidence" value="ECO:0007669"/>
    <property type="project" value="UniProtKB-KW"/>
</dbReference>
<keyword evidence="9" id="KW-1185">Reference proteome</keyword>
<dbReference type="KEGG" id="psuu:Psuf_025290"/>
<evidence type="ECO:0000259" key="6">
    <source>
        <dbReference type="Pfam" id="PF04542"/>
    </source>
</evidence>
<dbReference type="Proteomes" id="UP000503011">
    <property type="component" value="Chromosome"/>
</dbReference>
<dbReference type="InterPro" id="IPR014284">
    <property type="entry name" value="RNA_pol_sigma-70_dom"/>
</dbReference>
<sequence>MTSHVELSDAHLLAAVRGGDSTAYGALYTRHAGAARRLAYTLVRCPADADDLVAETFAKVLAMLRAGRGPDQAFRAYLHTTLRHVRYDRARRDQRIEFTDDLTRYERGEPFQDTAVVQVERAQAARAFAQLPERWRTVLWHTEVEGEPHAQVAPRLGLTPGGVAALAYRARERLRQIYAREASSAG</sequence>
<dbReference type="InterPro" id="IPR039425">
    <property type="entry name" value="RNA_pol_sigma-70-like"/>
</dbReference>
<keyword evidence="4" id="KW-0238">DNA-binding</keyword>
<feature type="domain" description="RNA polymerase sigma factor 70 region 4 type 2" evidence="7">
    <location>
        <begin position="123"/>
        <end position="174"/>
    </location>
</feature>
<evidence type="ECO:0000256" key="3">
    <source>
        <dbReference type="ARBA" id="ARBA00023082"/>
    </source>
</evidence>
<evidence type="ECO:0000256" key="4">
    <source>
        <dbReference type="ARBA" id="ARBA00023125"/>
    </source>
</evidence>
<dbReference type="PANTHER" id="PTHR43133">
    <property type="entry name" value="RNA POLYMERASE ECF-TYPE SIGMA FACTO"/>
    <property type="match status" value="1"/>
</dbReference>
<dbReference type="InterPro" id="IPR013324">
    <property type="entry name" value="RNA_pol_sigma_r3/r4-like"/>
</dbReference>
<evidence type="ECO:0000256" key="1">
    <source>
        <dbReference type="ARBA" id="ARBA00010641"/>
    </source>
</evidence>
<protein>
    <recommendedName>
        <fullName evidence="10">RNA polymerase sigma factor</fullName>
    </recommendedName>
</protein>
<accession>A0A6F8YGJ7</accession>
<dbReference type="Gene3D" id="1.10.1740.10">
    <property type="match status" value="1"/>
</dbReference>
<dbReference type="GO" id="GO:0006352">
    <property type="term" value="P:DNA-templated transcription initiation"/>
    <property type="evidence" value="ECO:0007669"/>
    <property type="project" value="InterPro"/>
</dbReference>
<gene>
    <name evidence="8" type="ORF">Psuf_025290</name>
</gene>
<comment type="similarity">
    <text evidence="1">Belongs to the sigma-70 factor family. ECF subfamily.</text>
</comment>
<dbReference type="SUPFAM" id="SSF88659">
    <property type="entry name" value="Sigma3 and sigma4 domains of RNA polymerase sigma factors"/>
    <property type="match status" value="1"/>
</dbReference>
<dbReference type="SUPFAM" id="SSF88946">
    <property type="entry name" value="Sigma2 domain of RNA polymerase sigma factors"/>
    <property type="match status" value="1"/>
</dbReference>
<dbReference type="Pfam" id="PF04542">
    <property type="entry name" value="Sigma70_r2"/>
    <property type="match status" value="1"/>
</dbReference>
<feature type="domain" description="RNA polymerase sigma-70 region 2" evidence="6">
    <location>
        <begin position="27"/>
        <end position="95"/>
    </location>
</feature>
<evidence type="ECO:0000256" key="5">
    <source>
        <dbReference type="ARBA" id="ARBA00023163"/>
    </source>
</evidence>
<dbReference type="InterPro" id="IPR013325">
    <property type="entry name" value="RNA_pol_sigma_r2"/>
</dbReference>
<reference evidence="8 9" key="2">
    <citation type="submission" date="2020-03" db="EMBL/GenBank/DDBJ databases">
        <authorList>
            <person name="Ichikawa N."/>
            <person name="Kimura A."/>
            <person name="Kitahashi Y."/>
            <person name="Uohara A."/>
        </authorList>
    </citation>
    <scope>NUCLEOTIDE SEQUENCE [LARGE SCALE GENOMIC DNA]</scope>
    <source>
        <strain evidence="8 9">NBRC 105367</strain>
    </source>
</reference>
<organism evidence="8 9">
    <name type="scientific">Phytohabitans suffuscus</name>
    <dbReference type="NCBI Taxonomy" id="624315"/>
    <lineage>
        <taxon>Bacteria</taxon>
        <taxon>Bacillati</taxon>
        <taxon>Actinomycetota</taxon>
        <taxon>Actinomycetes</taxon>
        <taxon>Micromonosporales</taxon>
        <taxon>Micromonosporaceae</taxon>
    </lineage>
</organism>
<evidence type="ECO:0000259" key="7">
    <source>
        <dbReference type="Pfam" id="PF08281"/>
    </source>
</evidence>
<keyword evidence="5" id="KW-0804">Transcription</keyword>